<evidence type="ECO:0000313" key="1">
    <source>
        <dbReference type="EMBL" id="KAL1866238.1"/>
    </source>
</evidence>
<reference evidence="1 2" key="1">
    <citation type="journal article" date="2024" name="Commun. Biol.">
        <title>Comparative genomic analysis of thermophilic fungi reveals convergent evolutionary adaptations and gene losses.</title>
        <authorList>
            <person name="Steindorff A.S."/>
            <person name="Aguilar-Pontes M.V."/>
            <person name="Robinson A.J."/>
            <person name="Andreopoulos B."/>
            <person name="LaButti K."/>
            <person name="Kuo A."/>
            <person name="Mondo S."/>
            <person name="Riley R."/>
            <person name="Otillar R."/>
            <person name="Haridas S."/>
            <person name="Lipzen A."/>
            <person name="Grimwood J."/>
            <person name="Schmutz J."/>
            <person name="Clum A."/>
            <person name="Reid I.D."/>
            <person name="Moisan M.C."/>
            <person name="Butler G."/>
            <person name="Nguyen T.T.M."/>
            <person name="Dewar K."/>
            <person name="Conant G."/>
            <person name="Drula E."/>
            <person name="Henrissat B."/>
            <person name="Hansel C."/>
            <person name="Singer S."/>
            <person name="Hutchinson M.I."/>
            <person name="de Vries R.P."/>
            <person name="Natvig D.O."/>
            <person name="Powell A.J."/>
            <person name="Tsang A."/>
            <person name="Grigoriev I.V."/>
        </authorList>
    </citation>
    <scope>NUCLEOTIDE SEQUENCE [LARGE SCALE GENOMIC DNA]</scope>
    <source>
        <strain evidence="1 2">ATCC 24622</strain>
    </source>
</reference>
<protein>
    <submittedName>
        <fullName evidence="1">Uncharacterized protein</fullName>
    </submittedName>
</protein>
<gene>
    <name evidence="1" type="ORF">VTK73DRAFT_4853</name>
</gene>
<accession>A0ABR3WRE3</accession>
<name>A0ABR3WRE3_9PEZI</name>
<dbReference type="EMBL" id="JAZHXJ010000273">
    <property type="protein sequence ID" value="KAL1866238.1"/>
    <property type="molecule type" value="Genomic_DNA"/>
</dbReference>
<keyword evidence="2" id="KW-1185">Reference proteome</keyword>
<dbReference type="Proteomes" id="UP001586593">
    <property type="component" value="Unassembled WGS sequence"/>
</dbReference>
<proteinExistence type="predicted"/>
<comment type="caution">
    <text evidence="1">The sequence shown here is derived from an EMBL/GenBank/DDBJ whole genome shotgun (WGS) entry which is preliminary data.</text>
</comment>
<evidence type="ECO:0000313" key="2">
    <source>
        <dbReference type="Proteomes" id="UP001586593"/>
    </source>
</evidence>
<organism evidence="1 2">
    <name type="scientific">Phialemonium thermophilum</name>
    <dbReference type="NCBI Taxonomy" id="223376"/>
    <lineage>
        <taxon>Eukaryota</taxon>
        <taxon>Fungi</taxon>
        <taxon>Dikarya</taxon>
        <taxon>Ascomycota</taxon>
        <taxon>Pezizomycotina</taxon>
        <taxon>Sordariomycetes</taxon>
        <taxon>Sordariomycetidae</taxon>
        <taxon>Cephalothecales</taxon>
        <taxon>Cephalothecaceae</taxon>
        <taxon>Phialemonium</taxon>
    </lineage>
</organism>
<sequence>MTMQSRSTAICSGASKEVFRPRVTGPPFRFWQRLSFWVCMRLSPAANPLSANTMPTCGESARFYPAILHHSICLLDCSYFNLPILWHSKTVLRQFRGF</sequence>